<dbReference type="InterPro" id="IPR004453">
    <property type="entry name" value="QueG"/>
</dbReference>
<comment type="caution">
    <text evidence="10">The sequence shown here is derived from an EMBL/GenBank/DDBJ whole genome shotgun (WGS) entry which is preliminary data.</text>
</comment>
<gene>
    <name evidence="10" type="primary">queG</name>
    <name evidence="10" type="ORF">ACFSQZ_15125</name>
</gene>
<sequence length="353" mass="40600">MKLHPTMEFTPEIQKRNIQFIAKRLGFSDCRIATVKRASHADRYLEWVEQGCAGEMAWLEKNKHKRVHPGEVLEGARSIVTLALNYYPGNQADSDDYKIARYAWNDDYHDIIEDKLRDLDIALSDMGGRQRYYVDTGPVLERDFANDAGLGWNGKSTVQIHKEFGTWFFLCELITTLDLKADSPFGDHCGKCTRCIDHCPTNAITGPREMDARRCISYLTIEHGTSIPEELRPLMGDRIYGCDVCLEVCPWNRFAKLSQETKLHARKEIFQYSLRDFAKMDVDTFRKTFAKSPIKRIKHNRFIRNVCVALGNTGTSEDLSLLDTLVKENDPLIAEHAEWAIQQIKLRYQVSNS</sequence>
<protein>
    <submittedName>
        <fullName evidence="10">tRNA epoxyqueuosine(34) reductase QueG</fullName>
        <ecNumber evidence="10">1.17.99.6</ecNumber>
    </submittedName>
</protein>
<name>A0ABW5E600_9BACT</name>
<dbReference type="PROSITE" id="PS00198">
    <property type="entry name" value="4FE4S_FER_1"/>
    <property type="match status" value="1"/>
</dbReference>
<evidence type="ECO:0000259" key="9">
    <source>
        <dbReference type="PROSITE" id="PS51379"/>
    </source>
</evidence>
<evidence type="ECO:0000256" key="5">
    <source>
        <dbReference type="ARBA" id="ARBA00022785"/>
    </source>
</evidence>
<evidence type="ECO:0000256" key="4">
    <source>
        <dbReference type="ARBA" id="ARBA00022723"/>
    </source>
</evidence>
<evidence type="ECO:0000256" key="2">
    <source>
        <dbReference type="ARBA" id="ARBA00022490"/>
    </source>
</evidence>
<feature type="domain" description="4Fe-4S ferredoxin-type" evidence="9">
    <location>
        <begin position="177"/>
        <end position="209"/>
    </location>
</feature>
<keyword evidence="6 10" id="KW-0560">Oxidoreductase</keyword>
<accession>A0ABW5E600</accession>
<evidence type="ECO:0000256" key="1">
    <source>
        <dbReference type="ARBA" id="ARBA00022485"/>
    </source>
</evidence>
<evidence type="ECO:0000256" key="3">
    <source>
        <dbReference type="ARBA" id="ARBA00022694"/>
    </source>
</evidence>
<evidence type="ECO:0000313" key="11">
    <source>
        <dbReference type="Proteomes" id="UP001597297"/>
    </source>
</evidence>
<evidence type="ECO:0000256" key="8">
    <source>
        <dbReference type="ARBA" id="ARBA00023014"/>
    </source>
</evidence>
<dbReference type="Gene3D" id="3.30.70.20">
    <property type="match status" value="1"/>
</dbReference>
<dbReference type="SUPFAM" id="SSF54862">
    <property type="entry name" value="4Fe-4S ferredoxins"/>
    <property type="match status" value="1"/>
</dbReference>
<dbReference type="EC" id="1.17.99.6" evidence="10"/>
<dbReference type="InterPro" id="IPR013542">
    <property type="entry name" value="QueG_DUF1730"/>
</dbReference>
<organism evidence="10 11">
    <name type="scientific">Rubritalea spongiae</name>
    <dbReference type="NCBI Taxonomy" id="430797"/>
    <lineage>
        <taxon>Bacteria</taxon>
        <taxon>Pseudomonadati</taxon>
        <taxon>Verrucomicrobiota</taxon>
        <taxon>Verrucomicrobiia</taxon>
        <taxon>Verrucomicrobiales</taxon>
        <taxon>Rubritaleaceae</taxon>
        <taxon>Rubritalea</taxon>
    </lineage>
</organism>
<keyword evidence="5" id="KW-0671">Queuosine biosynthesis</keyword>
<dbReference type="Pfam" id="PF13484">
    <property type="entry name" value="Fer4_16"/>
    <property type="match status" value="1"/>
</dbReference>
<dbReference type="InterPro" id="IPR017900">
    <property type="entry name" value="4Fe4S_Fe_S_CS"/>
</dbReference>
<keyword evidence="1" id="KW-0004">4Fe-4S</keyword>
<evidence type="ECO:0000256" key="6">
    <source>
        <dbReference type="ARBA" id="ARBA00023002"/>
    </source>
</evidence>
<dbReference type="Proteomes" id="UP001597297">
    <property type="component" value="Unassembled WGS sequence"/>
</dbReference>
<keyword evidence="3" id="KW-0819">tRNA processing</keyword>
<evidence type="ECO:0000256" key="7">
    <source>
        <dbReference type="ARBA" id="ARBA00023004"/>
    </source>
</evidence>
<dbReference type="PANTHER" id="PTHR30002">
    <property type="entry name" value="EPOXYQUEUOSINE REDUCTASE"/>
    <property type="match status" value="1"/>
</dbReference>
<reference evidence="11" key="1">
    <citation type="journal article" date="2019" name="Int. J. Syst. Evol. Microbiol.">
        <title>The Global Catalogue of Microorganisms (GCM) 10K type strain sequencing project: providing services to taxonomists for standard genome sequencing and annotation.</title>
        <authorList>
            <consortium name="The Broad Institute Genomics Platform"/>
            <consortium name="The Broad Institute Genome Sequencing Center for Infectious Disease"/>
            <person name="Wu L."/>
            <person name="Ma J."/>
        </authorList>
    </citation>
    <scope>NUCLEOTIDE SEQUENCE [LARGE SCALE GENOMIC DNA]</scope>
    <source>
        <strain evidence="11">JCM 16545</strain>
    </source>
</reference>
<keyword evidence="8" id="KW-0411">Iron-sulfur</keyword>
<proteinExistence type="predicted"/>
<evidence type="ECO:0000313" key="10">
    <source>
        <dbReference type="EMBL" id="MFD2277797.1"/>
    </source>
</evidence>
<dbReference type="RefSeq" id="WP_377093313.1">
    <property type="nucleotide sequence ID" value="NZ_JBHSJM010000001.1"/>
</dbReference>
<keyword evidence="4" id="KW-0479">Metal-binding</keyword>
<dbReference type="Pfam" id="PF08331">
    <property type="entry name" value="QueG_DUF1730"/>
    <property type="match status" value="1"/>
</dbReference>
<keyword evidence="7" id="KW-0408">Iron</keyword>
<dbReference type="InterPro" id="IPR017896">
    <property type="entry name" value="4Fe4S_Fe-S-bd"/>
</dbReference>
<dbReference type="GO" id="GO:0052693">
    <property type="term" value="F:epoxyqueuosine reductase activity"/>
    <property type="evidence" value="ECO:0007669"/>
    <property type="project" value="UniProtKB-EC"/>
</dbReference>
<dbReference type="EMBL" id="JBHUJC010000046">
    <property type="protein sequence ID" value="MFD2277797.1"/>
    <property type="molecule type" value="Genomic_DNA"/>
</dbReference>
<dbReference type="PROSITE" id="PS51379">
    <property type="entry name" value="4FE4S_FER_2"/>
    <property type="match status" value="1"/>
</dbReference>
<dbReference type="PANTHER" id="PTHR30002:SF4">
    <property type="entry name" value="EPOXYQUEUOSINE REDUCTASE"/>
    <property type="match status" value="1"/>
</dbReference>
<keyword evidence="11" id="KW-1185">Reference proteome</keyword>
<keyword evidence="2" id="KW-0963">Cytoplasm</keyword>
<dbReference type="NCBIfam" id="TIGR00276">
    <property type="entry name" value="tRNA epoxyqueuosine(34) reductase QueG"/>
    <property type="match status" value="1"/>
</dbReference>